<dbReference type="RefSeq" id="WP_157590525.1">
    <property type="nucleotide sequence ID" value="NZ_WPIN01000026.1"/>
</dbReference>
<accession>A0A7K1SPK1</accession>
<gene>
    <name evidence="1" type="ORF">GO755_37245</name>
</gene>
<reference evidence="1 2" key="1">
    <citation type="submission" date="2019-12" db="EMBL/GenBank/DDBJ databases">
        <title>Spirosoma sp. HMF4905 genome sequencing and assembly.</title>
        <authorList>
            <person name="Kang H."/>
            <person name="Cha I."/>
            <person name="Kim H."/>
            <person name="Joh K."/>
        </authorList>
    </citation>
    <scope>NUCLEOTIDE SEQUENCE [LARGE SCALE GENOMIC DNA]</scope>
    <source>
        <strain evidence="1 2">HMF4905</strain>
    </source>
</reference>
<dbReference type="AlphaFoldDB" id="A0A7K1SPK1"/>
<evidence type="ECO:0000313" key="2">
    <source>
        <dbReference type="Proteomes" id="UP000436006"/>
    </source>
</evidence>
<organism evidence="1 2">
    <name type="scientific">Spirosoma arboris</name>
    <dbReference type="NCBI Taxonomy" id="2682092"/>
    <lineage>
        <taxon>Bacteria</taxon>
        <taxon>Pseudomonadati</taxon>
        <taxon>Bacteroidota</taxon>
        <taxon>Cytophagia</taxon>
        <taxon>Cytophagales</taxon>
        <taxon>Cytophagaceae</taxon>
        <taxon>Spirosoma</taxon>
    </lineage>
</organism>
<sequence length="431" mass="48332">MTHTVSLFRQFFVVLSWLLLAIVPLACVDPEDLILHGTIDIIVVDGTITNLAEPQIIRLNRSRADRLTGRFGTLPITKATVVVVIDSAEAISCHETVDGSYQLPSDFKGQIGHAYQLRFTLSDGTRYISTQQVIQAVPPIDKASARFNLQSLLPPLGGFFRAGHDVFIEFSDPAEQHNYYRWDWTLYEPQKWCRTCVKGFYSVFNPIEVFPPGGFYKSGTESFEDCFYPAPRIGVPDADFKFDYACRTQCWEILHNYTITVFDDQYTNGGPITGLKVAEIPFYQHSPCLVDIRQLSLTKDAYRYFKLFQDQTQNTGGLADTPPTALIGNVHNVANAQEKVVGYFTASAVSRKPLYIDRKDTEGYPFGKDPAGYSGVEGEVLFFALNGRQPIQEPGPPNEIRIFLDGTLRPPTAICAPLDQRTPYTPEGWPN</sequence>
<proteinExistence type="predicted"/>
<protein>
    <submittedName>
        <fullName evidence="1">DUF4249 family protein</fullName>
    </submittedName>
</protein>
<dbReference type="EMBL" id="WPIN01000026">
    <property type="protein sequence ID" value="MVM35721.1"/>
    <property type="molecule type" value="Genomic_DNA"/>
</dbReference>
<dbReference type="InterPro" id="IPR025345">
    <property type="entry name" value="DUF4249"/>
</dbReference>
<name>A0A7K1SPK1_9BACT</name>
<evidence type="ECO:0000313" key="1">
    <source>
        <dbReference type="EMBL" id="MVM35721.1"/>
    </source>
</evidence>
<comment type="caution">
    <text evidence="1">The sequence shown here is derived from an EMBL/GenBank/DDBJ whole genome shotgun (WGS) entry which is preliminary data.</text>
</comment>
<dbReference type="Pfam" id="PF14054">
    <property type="entry name" value="DUF4249"/>
    <property type="match status" value="1"/>
</dbReference>
<dbReference type="Proteomes" id="UP000436006">
    <property type="component" value="Unassembled WGS sequence"/>
</dbReference>
<keyword evidence="2" id="KW-1185">Reference proteome</keyword>